<organism evidence="2 3">
    <name type="scientific">Cinchona calisaya</name>
    <dbReference type="NCBI Taxonomy" id="153742"/>
    <lineage>
        <taxon>Eukaryota</taxon>
        <taxon>Viridiplantae</taxon>
        <taxon>Streptophyta</taxon>
        <taxon>Embryophyta</taxon>
        <taxon>Tracheophyta</taxon>
        <taxon>Spermatophyta</taxon>
        <taxon>Magnoliopsida</taxon>
        <taxon>eudicotyledons</taxon>
        <taxon>Gunneridae</taxon>
        <taxon>Pentapetalae</taxon>
        <taxon>asterids</taxon>
        <taxon>lamiids</taxon>
        <taxon>Gentianales</taxon>
        <taxon>Rubiaceae</taxon>
        <taxon>Cinchonoideae</taxon>
        <taxon>Cinchoneae</taxon>
        <taxon>Cinchona</taxon>
    </lineage>
</organism>
<keyword evidence="3" id="KW-1185">Reference proteome</keyword>
<reference evidence="2 3" key="1">
    <citation type="submission" date="2024-11" db="EMBL/GenBank/DDBJ databases">
        <title>A near-complete genome assembly of Cinchona calisaya.</title>
        <authorList>
            <person name="Lian D.C."/>
            <person name="Zhao X.W."/>
            <person name="Wei L."/>
        </authorList>
    </citation>
    <scope>NUCLEOTIDE SEQUENCE [LARGE SCALE GENOMIC DNA]</scope>
    <source>
        <tissue evidence="2">Nenye</tissue>
    </source>
</reference>
<evidence type="ECO:0000256" key="1">
    <source>
        <dbReference type="SAM" id="MobiDB-lite"/>
    </source>
</evidence>
<evidence type="ECO:0008006" key="4">
    <source>
        <dbReference type="Google" id="ProtNLM"/>
    </source>
</evidence>
<gene>
    <name evidence="2" type="ORF">ACH5RR_031489</name>
</gene>
<dbReference type="AlphaFoldDB" id="A0ABD2YIF4"/>
<sequence length="263" mass="30526">MKAIKVIFPKASNVLCVWHIQKNILANCKSYFRQTKDWDAFLTDWNSLVYSSTEEAFEKACHEIQLSYKEKTDVLSYIQKTWLPYKEYFVDAWTKKLLHFGNRATSRAEGAHSKLKKIDTRAYLFPENGVSNSEYPLEVILTDLQERYQQWPLVEKEYAQEKLSQLLNRSSSLNFEPTIQHEKGRPSTGRKRKTLNSTTRDPSQFENVEASLRRKTQQDAAEDGGDGGGGNVNNADMIDEDEEEDEILGLIRAWEGKRIKWDF</sequence>
<evidence type="ECO:0000313" key="3">
    <source>
        <dbReference type="Proteomes" id="UP001630127"/>
    </source>
</evidence>
<evidence type="ECO:0000313" key="2">
    <source>
        <dbReference type="EMBL" id="KAL3506107.1"/>
    </source>
</evidence>
<protein>
    <recommendedName>
        <fullName evidence="4">Protein FAR1-RELATED SEQUENCE</fullName>
    </recommendedName>
</protein>
<dbReference type="PANTHER" id="PTHR31569:SF4">
    <property type="entry name" value="SWIM-TYPE DOMAIN-CONTAINING PROTEIN"/>
    <property type="match status" value="1"/>
</dbReference>
<accession>A0ABD2YIF4</accession>
<feature type="compositionally biased region" description="Polar residues" evidence="1">
    <location>
        <begin position="195"/>
        <end position="206"/>
    </location>
</feature>
<dbReference type="EMBL" id="JBJUIK010000013">
    <property type="protein sequence ID" value="KAL3506107.1"/>
    <property type="molecule type" value="Genomic_DNA"/>
</dbReference>
<dbReference type="Proteomes" id="UP001630127">
    <property type="component" value="Unassembled WGS sequence"/>
</dbReference>
<comment type="caution">
    <text evidence="2">The sequence shown here is derived from an EMBL/GenBank/DDBJ whole genome shotgun (WGS) entry which is preliminary data.</text>
</comment>
<feature type="region of interest" description="Disordered" evidence="1">
    <location>
        <begin position="174"/>
        <end position="241"/>
    </location>
</feature>
<dbReference type="InterPro" id="IPR052579">
    <property type="entry name" value="Zinc_finger_SWIM"/>
</dbReference>
<name>A0ABD2YIF4_9GENT</name>
<proteinExistence type="predicted"/>
<dbReference type="PANTHER" id="PTHR31569">
    <property type="entry name" value="SWIM-TYPE DOMAIN-CONTAINING PROTEIN"/>
    <property type="match status" value="1"/>
</dbReference>